<dbReference type="Pfam" id="PF01565">
    <property type="entry name" value="FAD_binding_4"/>
    <property type="match status" value="1"/>
</dbReference>
<feature type="region of interest" description="Disordered" evidence="4">
    <location>
        <begin position="441"/>
        <end position="466"/>
    </location>
</feature>
<evidence type="ECO:0000259" key="5">
    <source>
        <dbReference type="PROSITE" id="PS51387"/>
    </source>
</evidence>
<evidence type="ECO:0000313" key="6">
    <source>
        <dbReference type="EMBL" id="TDH39265.1"/>
    </source>
</evidence>
<name>A0A4V3A7L8_9HYPH</name>
<accession>A0A4V3A7L8</accession>
<dbReference type="AlphaFoldDB" id="A0A4V3A7L8"/>
<organism evidence="6 7">
    <name type="scientific">Pseudohoeflea suaedae</name>
    <dbReference type="NCBI Taxonomy" id="877384"/>
    <lineage>
        <taxon>Bacteria</taxon>
        <taxon>Pseudomonadati</taxon>
        <taxon>Pseudomonadota</taxon>
        <taxon>Alphaproteobacteria</taxon>
        <taxon>Hyphomicrobiales</taxon>
        <taxon>Rhizobiaceae</taxon>
        <taxon>Pseudohoeflea</taxon>
    </lineage>
</organism>
<dbReference type="Gene3D" id="3.30.465.10">
    <property type="match status" value="1"/>
</dbReference>
<dbReference type="Proteomes" id="UP000295131">
    <property type="component" value="Unassembled WGS sequence"/>
</dbReference>
<dbReference type="PROSITE" id="PS51387">
    <property type="entry name" value="FAD_PCMH"/>
    <property type="match status" value="1"/>
</dbReference>
<dbReference type="InterPro" id="IPR016169">
    <property type="entry name" value="FAD-bd_PCMH_sub2"/>
</dbReference>
<dbReference type="PANTHER" id="PTHR13878">
    <property type="entry name" value="GULONOLACTONE OXIDASE"/>
    <property type="match status" value="1"/>
</dbReference>
<dbReference type="SUPFAM" id="SSF56176">
    <property type="entry name" value="FAD-binding/transporter-associated domain-like"/>
    <property type="match status" value="1"/>
</dbReference>
<reference evidence="6 7" key="1">
    <citation type="journal article" date="2013" name="Int. J. Syst. Evol. Microbiol.">
        <title>Hoeflea suaedae sp. nov., an endophytic bacterium isolated from the root of the halophyte Suaeda maritima.</title>
        <authorList>
            <person name="Chung E.J."/>
            <person name="Park J.A."/>
            <person name="Pramanik P."/>
            <person name="Bibi F."/>
            <person name="Jeon C.O."/>
            <person name="Chung Y.R."/>
        </authorList>
    </citation>
    <scope>NUCLEOTIDE SEQUENCE [LARGE SCALE GENOMIC DNA]</scope>
    <source>
        <strain evidence="6 7">YC6898</strain>
    </source>
</reference>
<feature type="domain" description="FAD-binding PCMH-type" evidence="5">
    <location>
        <begin position="1"/>
        <end position="175"/>
    </location>
</feature>
<keyword evidence="7" id="KW-1185">Reference proteome</keyword>
<evidence type="ECO:0000256" key="3">
    <source>
        <dbReference type="ARBA" id="ARBA00023002"/>
    </source>
</evidence>
<dbReference type="InterPro" id="IPR036318">
    <property type="entry name" value="FAD-bd_PCMH-like_sf"/>
</dbReference>
<gene>
    <name evidence="6" type="ORF">E2A64_09440</name>
</gene>
<comment type="caution">
    <text evidence="6">The sequence shown here is derived from an EMBL/GenBank/DDBJ whole genome shotgun (WGS) entry which is preliminary data.</text>
</comment>
<sequence length="466" mass="51379">MPRQFDSWGRLDRHERQSATIESLDPAADDGSVLAFGNGRSYGDSCHNDDGRLIPMRPGARIHAFDPGSGILEADAGVTLQEILEHVIPHGFYLEVTPGTALATLGGAVANDVHGKNHHRRGSFGHSVISFDLLRSDGPALRCSRQENREFFSASIGGMGLTGVMTRIRIRLMKVASPDIRQLACRFDNIDGYFDRIDAIDREHEYSVAWIDQLATGKSTGRGVLMAGNHAEAGDRVSASRRHLSVPFQPPVNLLNRLTLKAFNALYYGRAPQQETRSLVGWRGYFHPLDAIGEWNRLYGPKGLYQHQSVFPADKARETVLELMECARRHGHASFLTVLKRFGALPQPGLLSFARPGFTLTLDFANQGAATLEMLAALDEIVLAAGGALNPYKDARMSAQMFEASFPDWRRLEELRDPKIVSDFWKRTALALPADRVDAGAPAGRKDGVETCQNENADNLKQINLP</sequence>
<evidence type="ECO:0000256" key="2">
    <source>
        <dbReference type="ARBA" id="ARBA00022827"/>
    </source>
</evidence>
<dbReference type="EMBL" id="SMSI01000001">
    <property type="protein sequence ID" value="TDH39265.1"/>
    <property type="molecule type" value="Genomic_DNA"/>
</dbReference>
<dbReference type="GO" id="GO:0016491">
    <property type="term" value="F:oxidoreductase activity"/>
    <property type="evidence" value="ECO:0007669"/>
    <property type="project" value="UniProtKB-KW"/>
</dbReference>
<evidence type="ECO:0000256" key="4">
    <source>
        <dbReference type="SAM" id="MobiDB-lite"/>
    </source>
</evidence>
<dbReference type="InterPro" id="IPR050432">
    <property type="entry name" value="FAD-linked_Oxidoreductases_BP"/>
</dbReference>
<proteinExistence type="inferred from homology"/>
<dbReference type="InterPro" id="IPR006094">
    <property type="entry name" value="Oxid_FAD_bind_N"/>
</dbReference>
<evidence type="ECO:0000256" key="1">
    <source>
        <dbReference type="ARBA" id="ARBA00005466"/>
    </source>
</evidence>
<keyword evidence="3" id="KW-0560">Oxidoreductase</keyword>
<keyword evidence="2" id="KW-0285">Flavoprotein</keyword>
<keyword evidence="2" id="KW-0274">FAD</keyword>
<dbReference type="InterPro" id="IPR016166">
    <property type="entry name" value="FAD-bd_PCMH"/>
</dbReference>
<feature type="compositionally biased region" description="Polar residues" evidence="4">
    <location>
        <begin position="451"/>
        <end position="466"/>
    </location>
</feature>
<dbReference type="GO" id="GO:0071949">
    <property type="term" value="F:FAD binding"/>
    <property type="evidence" value="ECO:0007669"/>
    <property type="project" value="InterPro"/>
</dbReference>
<protein>
    <submittedName>
        <fullName evidence="6">FAD-binding oxidoreductase</fullName>
    </submittedName>
</protein>
<comment type="similarity">
    <text evidence="1">Belongs to the oxygen-dependent FAD-linked oxidoreductase family.</text>
</comment>
<dbReference type="PANTHER" id="PTHR13878:SF53">
    <property type="entry name" value="CYTOKININ DEHYDROGENASE 6"/>
    <property type="match status" value="1"/>
</dbReference>
<evidence type="ECO:0000313" key="7">
    <source>
        <dbReference type="Proteomes" id="UP000295131"/>
    </source>
</evidence>
<dbReference type="RefSeq" id="WP_133284096.1">
    <property type="nucleotide sequence ID" value="NZ_SMSI01000001.1"/>
</dbReference>
<dbReference type="OrthoDB" id="143770at2"/>